<dbReference type="PANTHER" id="PTHR45348:SF3">
    <property type="entry name" value="ENOYL REDUCTASE (ER) DOMAIN-CONTAINING PROTEIN"/>
    <property type="match status" value="1"/>
</dbReference>
<dbReference type="InterPro" id="IPR020843">
    <property type="entry name" value="ER"/>
</dbReference>
<dbReference type="GO" id="GO:0016651">
    <property type="term" value="F:oxidoreductase activity, acting on NAD(P)H"/>
    <property type="evidence" value="ECO:0007669"/>
    <property type="project" value="InterPro"/>
</dbReference>
<evidence type="ECO:0000259" key="3">
    <source>
        <dbReference type="SMART" id="SM00829"/>
    </source>
</evidence>
<dbReference type="Gene3D" id="3.90.180.10">
    <property type="entry name" value="Medium-chain alcohol dehydrogenases, catalytic domain"/>
    <property type="match status" value="1"/>
</dbReference>
<comment type="caution">
    <text evidence="4">The sequence shown here is derived from an EMBL/GenBank/DDBJ whole genome shotgun (WGS) entry which is preliminary data.</text>
</comment>
<dbReference type="InterPro" id="IPR013154">
    <property type="entry name" value="ADH-like_N"/>
</dbReference>
<accession>A0A4V1XCR7</accession>
<dbReference type="PANTHER" id="PTHR45348">
    <property type="entry name" value="HYPOTHETICAL OXIDOREDUCTASE (EUROFUNG)"/>
    <property type="match status" value="1"/>
</dbReference>
<dbReference type="InterPro" id="IPR011032">
    <property type="entry name" value="GroES-like_sf"/>
</dbReference>
<keyword evidence="2" id="KW-0560">Oxidoreductase</keyword>
<comment type="similarity">
    <text evidence="1">Belongs to the zinc-containing alcohol dehydrogenase family.</text>
</comment>
<evidence type="ECO:0000256" key="2">
    <source>
        <dbReference type="ARBA" id="ARBA00023002"/>
    </source>
</evidence>
<evidence type="ECO:0000313" key="4">
    <source>
        <dbReference type="EMBL" id="RYP10689.1"/>
    </source>
</evidence>
<reference evidence="4 5" key="1">
    <citation type="submission" date="2018-06" db="EMBL/GenBank/DDBJ databases">
        <title>Complete Genomes of Monosporascus.</title>
        <authorList>
            <person name="Robinson A.J."/>
            <person name="Natvig D.O."/>
        </authorList>
    </citation>
    <scope>NUCLEOTIDE SEQUENCE [LARGE SCALE GENOMIC DNA]</scope>
    <source>
        <strain evidence="4 5">CBS 110550</strain>
    </source>
</reference>
<proteinExistence type="inferred from homology"/>
<keyword evidence="5" id="KW-1185">Reference proteome</keyword>
<dbReference type="CDD" id="cd08249">
    <property type="entry name" value="enoyl_reductase_like"/>
    <property type="match status" value="1"/>
</dbReference>
<name>A0A4V1XCR7_9PEZI</name>
<feature type="domain" description="Enoyl reductase (ER)" evidence="3">
    <location>
        <begin position="13"/>
        <end position="354"/>
    </location>
</feature>
<sequence>MATSTHKALVIVAPRQPYEIHQYPTTVPQADEVLVKVLFTSSTPLDLHQADGGLLIEPPFRPGSSCAGFVVEVGPEVKHLQPGDKVFGFGRQDAKEKPHQEFVTGPAWTFGKIPEGFSMEEAVTLPTNFVTVFNTMWADLDLPTPWPKPEGYTPPRAHDNILIWGASSSVGQYAIQILKFYGYRNLIVTASSANHQRLRELGASEVYDYRSPTIVDDLLEPRQKYSASPAFPLIIDCIGSVPGSLRHISKVAQSGSTVAVMLPVILTHATREEAPEYGMDVSTSVEWAEGVTPRGVRTHFFWRNEFFVEKLQSVIMPEMLARGIVKPNKYKLVEGRDLLERATKALDLLRDGNAYGFDKEGLLHLIDKAGDLVDYFHKDFPVYSLQSRNFVITPPNPGCKN</sequence>
<dbReference type="STRING" id="155417.A0A4V1XCR7"/>
<evidence type="ECO:0000313" key="5">
    <source>
        <dbReference type="Proteomes" id="UP000293360"/>
    </source>
</evidence>
<gene>
    <name evidence="4" type="ORF">DL764_000479</name>
</gene>
<dbReference type="Pfam" id="PF08240">
    <property type="entry name" value="ADH_N"/>
    <property type="match status" value="1"/>
</dbReference>
<dbReference type="SUPFAM" id="SSF51735">
    <property type="entry name" value="NAD(P)-binding Rossmann-fold domains"/>
    <property type="match status" value="1"/>
</dbReference>
<dbReference type="AlphaFoldDB" id="A0A4V1XCR7"/>
<dbReference type="OrthoDB" id="9992527at2759"/>
<dbReference type="Proteomes" id="UP000293360">
    <property type="component" value="Unassembled WGS sequence"/>
</dbReference>
<organism evidence="4 5">
    <name type="scientific">Monosporascus ibericus</name>
    <dbReference type="NCBI Taxonomy" id="155417"/>
    <lineage>
        <taxon>Eukaryota</taxon>
        <taxon>Fungi</taxon>
        <taxon>Dikarya</taxon>
        <taxon>Ascomycota</taxon>
        <taxon>Pezizomycotina</taxon>
        <taxon>Sordariomycetes</taxon>
        <taxon>Xylariomycetidae</taxon>
        <taxon>Xylariales</taxon>
        <taxon>Xylariales incertae sedis</taxon>
        <taxon>Monosporascus</taxon>
    </lineage>
</organism>
<evidence type="ECO:0000256" key="1">
    <source>
        <dbReference type="ARBA" id="ARBA00008072"/>
    </source>
</evidence>
<dbReference type="InterPro" id="IPR047122">
    <property type="entry name" value="Trans-enoyl_RdTase-like"/>
</dbReference>
<dbReference type="EMBL" id="QJNU01000014">
    <property type="protein sequence ID" value="RYP10689.1"/>
    <property type="molecule type" value="Genomic_DNA"/>
</dbReference>
<dbReference type="SMART" id="SM00829">
    <property type="entry name" value="PKS_ER"/>
    <property type="match status" value="1"/>
</dbReference>
<dbReference type="InterPro" id="IPR036291">
    <property type="entry name" value="NAD(P)-bd_dom_sf"/>
</dbReference>
<dbReference type="Gene3D" id="3.40.50.720">
    <property type="entry name" value="NAD(P)-binding Rossmann-like Domain"/>
    <property type="match status" value="1"/>
</dbReference>
<dbReference type="SUPFAM" id="SSF50129">
    <property type="entry name" value="GroES-like"/>
    <property type="match status" value="1"/>
</dbReference>
<protein>
    <recommendedName>
        <fullName evidence="3">Enoyl reductase (ER) domain-containing protein</fullName>
    </recommendedName>
</protein>